<dbReference type="Proteomes" id="UP000038045">
    <property type="component" value="Unplaced"/>
</dbReference>
<organism evidence="2 3">
    <name type="scientific">Parastrongyloides trichosuri</name>
    <name type="common">Possum-specific nematode worm</name>
    <dbReference type="NCBI Taxonomy" id="131310"/>
    <lineage>
        <taxon>Eukaryota</taxon>
        <taxon>Metazoa</taxon>
        <taxon>Ecdysozoa</taxon>
        <taxon>Nematoda</taxon>
        <taxon>Chromadorea</taxon>
        <taxon>Rhabditida</taxon>
        <taxon>Tylenchina</taxon>
        <taxon>Panagrolaimomorpha</taxon>
        <taxon>Strongyloidoidea</taxon>
        <taxon>Strongyloididae</taxon>
        <taxon>Parastrongyloides</taxon>
    </lineage>
</organism>
<name>A0A0N4ZAK8_PARTI</name>
<dbReference type="AlphaFoldDB" id="A0A0N4ZAK8"/>
<keyword evidence="1" id="KW-0812">Transmembrane</keyword>
<evidence type="ECO:0000256" key="1">
    <source>
        <dbReference type="SAM" id="Phobius"/>
    </source>
</evidence>
<keyword evidence="2" id="KW-1185">Reference proteome</keyword>
<evidence type="ECO:0000313" key="2">
    <source>
        <dbReference type="Proteomes" id="UP000038045"/>
    </source>
</evidence>
<protein>
    <submittedName>
        <fullName evidence="3">Uncharacterized protein</fullName>
    </submittedName>
</protein>
<reference evidence="3" key="1">
    <citation type="submission" date="2017-02" db="UniProtKB">
        <authorList>
            <consortium name="WormBaseParasite"/>
        </authorList>
    </citation>
    <scope>IDENTIFICATION</scope>
</reference>
<evidence type="ECO:0000313" key="3">
    <source>
        <dbReference type="WBParaSite" id="PTRK_0000448600.1"/>
    </source>
</evidence>
<proteinExistence type="predicted"/>
<keyword evidence="1" id="KW-1133">Transmembrane helix</keyword>
<sequence length="240" mass="27104">MSNQRLFSTNIKISNITRRPSTNVIQQSPLFRGSKFNDTLLMNNARLNEHANSVYGRINKAHTSSTGFTALILLVLGILFFLFLCFIIGKCMGEEDARRSSKRTRKHRFSLALNGRRRTNDKNEVLHQKRVYEIQAEEGCYHTPPSIYDVSDDKLIVPSPAPIIVEKTSTNESDIPTPEVIISGETIDQNQTKPKNKAVEALMKRKATTADTPPALINVLKKKKAMLKEVENPNKVEIKQ</sequence>
<accession>A0A0N4ZAK8</accession>
<keyword evidence="1" id="KW-0472">Membrane</keyword>
<feature type="transmembrane region" description="Helical" evidence="1">
    <location>
        <begin position="68"/>
        <end position="89"/>
    </location>
</feature>
<dbReference type="WBParaSite" id="PTRK_0000448600.1">
    <property type="protein sequence ID" value="PTRK_0000448600.1"/>
    <property type="gene ID" value="PTRK_0000448600"/>
</dbReference>